<gene>
    <name evidence="17" type="ORF">SAMN05216282_10187</name>
</gene>
<evidence type="ECO:0000313" key="17">
    <source>
        <dbReference type="EMBL" id="SDJ85539.1"/>
    </source>
</evidence>
<keyword evidence="8 14" id="KW-0067">ATP-binding</keyword>
<dbReference type="UniPathway" id="UPA00148">
    <property type="reaction ID" value="UER00233"/>
</dbReference>
<name>A0A1G8X4H7_9MICO</name>
<evidence type="ECO:0000256" key="11">
    <source>
        <dbReference type="ARBA" id="ARBA00033354"/>
    </source>
</evidence>
<keyword evidence="5 14" id="KW-0169">Cobalamin biosynthesis</keyword>
<evidence type="ECO:0000313" key="18">
    <source>
        <dbReference type="Proteomes" id="UP000198701"/>
    </source>
</evidence>
<dbReference type="STRING" id="386301.SAMN05216282_10187"/>
<accession>A0A1G8X4H7</accession>
<keyword evidence="6 14" id="KW-0808">Transferase</keyword>
<evidence type="ECO:0000256" key="10">
    <source>
        <dbReference type="ARBA" id="ARBA00033334"/>
    </source>
</evidence>
<dbReference type="GO" id="GO:0005524">
    <property type="term" value="F:ATP binding"/>
    <property type="evidence" value="ECO:0007669"/>
    <property type="project" value="UniProtKB-UniRule"/>
</dbReference>
<dbReference type="Pfam" id="PF01923">
    <property type="entry name" value="Cob_adeno_trans"/>
    <property type="match status" value="1"/>
</dbReference>
<evidence type="ECO:0000256" key="5">
    <source>
        <dbReference type="ARBA" id="ARBA00022573"/>
    </source>
</evidence>
<dbReference type="EC" id="2.5.1.17" evidence="3 14"/>
<dbReference type="GO" id="GO:0009236">
    <property type="term" value="P:cobalamin biosynthetic process"/>
    <property type="evidence" value="ECO:0007669"/>
    <property type="project" value="UniProtKB-UniRule"/>
</dbReference>
<evidence type="ECO:0000256" key="3">
    <source>
        <dbReference type="ARBA" id="ARBA00012454"/>
    </source>
</evidence>
<dbReference type="InterPro" id="IPR029499">
    <property type="entry name" value="PduO-typ"/>
</dbReference>
<proteinExistence type="inferred from homology"/>
<keyword evidence="18" id="KW-1185">Reference proteome</keyword>
<dbReference type="RefSeq" id="WP_092321118.1">
    <property type="nucleotide sequence ID" value="NZ_FNFU01000001.1"/>
</dbReference>
<evidence type="ECO:0000256" key="9">
    <source>
        <dbReference type="ARBA" id="ARBA00031529"/>
    </source>
</evidence>
<dbReference type="SUPFAM" id="SSF89028">
    <property type="entry name" value="Cobalamin adenosyltransferase-like"/>
    <property type="match status" value="1"/>
</dbReference>
<evidence type="ECO:0000256" key="15">
    <source>
        <dbReference type="SAM" id="MobiDB-lite"/>
    </source>
</evidence>
<comment type="catalytic activity">
    <reaction evidence="13 14">
        <text>2 cob(II)alamin + reduced [electron-transfer flavoprotein] + 2 ATP = 2 adenosylcob(III)alamin + 2 triphosphate + oxidized [electron-transfer flavoprotein] + 3 H(+)</text>
        <dbReference type="Rhea" id="RHEA:28671"/>
        <dbReference type="Rhea" id="RHEA-COMP:10685"/>
        <dbReference type="Rhea" id="RHEA-COMP:10686"/>
        <dbReference type="ChEBI" id="CHEBI:15378"/>
        <dbReference type="ChEBI" id="CHEBI:16304"/>
        <dbReference type="ChEBI" id="CHEBI:18036"/>
        <dbReference type="ChEBI" id="CHEBI:18408"/>
        <dbReference type="ChEBI" id="CHEBI:30616"/>
        <dbReference type="ChEBI" id="CHEBI:57692"/>
        <dbReference type="ChEBI" id="CHEBI:58307"/>
        <dbReference type="EC" id="2.5.1.17"/>
    </reaction>
</comment>
<evidence type="ECO:0000256" key="8">
    <source>
        <dbReference type="ARBA" id="ARBA00022840"/>
    </source>
</evidence>
<feature type="domain" description="Cobalamin adenosyltransferase-like" evidence="16">
    <location>
        <begin position="15"/>
        <end position="179"/>
    </location>
</feature>
<reference evidence="17 18" key="1">
    <citation type="submission" date="2016-10" db="EMBL/GenBank/DDBJ databases">
        <authorList>
            <person name="de Groot N.N."/>
        </authorList>
    </citation>
    <scope>NUCLEOTIDE SEQUENCE [LARGE SCALE GENOMIC DNA]</scope>
    <source>
        <strain evidence="17 18">CGMCC 1.5382</strain>
    </source>
</reference>
<comment type="similarity">
    <text evidence="2 14">Belongs to the Cob(I)alamin adenosyltransferase family.</text>
</comment>
<dbReference type="NCBIfam" id="TIGR00636">
    <property type="entry name" value="PduO_Nterm"/>
    <property type="match status" value="1"/>
</dbReference>
<dbReference type="Proteomes" id="UP000198701">
    <property type="component" value="Unassembled WGS sequence"/>
</dbReference>
<evidence type="ECO:0000256" key="7">
    <source>
        <dbReference type="ARBA" id="ARBA00022741"/>
    </source>
</evidence>
<dbReference type="EMBL" id="FNFU01000001">
    <property type="protein sequence ID" value="SDJ85539.1"/>
    <property type="molecule type" value="Genomic_DNA"/>
</dbReference>
<protein>
    <recommendedName>
        <fullName evidence="4 14">Corrinoid adenosyltransferase</fullName>
        <ecNumber evidence="3 14">2.5.1.17</ecNumber>
    </recommendedName>
    <alternativeName>
        <fullName evidence="9 14">Cob(II)alamin adenosyltransferase</fullName>
    </alternativeName>
    <alternativeName>
        <fullName evidence="11 14">Cob(II)yrinic acid a,c-diamide adenosyltransferase</fullName>
    </alternativeName>
    <alternativeName>
        <fullName evidence="10 14">Cobinamide/cobalamin adenosyltransferase</fullName>
    </alternativeName>
</protein>
<evidence type="ECO:0000256" key="12">
    <source>
        <dbReference type="ARBA" id="ARBA00048555"/>
    </source>
</evidence>
<dbReference type="GO" id="GO:0008817">
    <property type="term" value="F:corrinoid adenosyltransferase activity"/>
    <property type="evidence" value="ECO:0007669"/>
    <property type="project" value="UniProtKB-UniRule"/>
</dbReference>
<dbReference type="InterPro" id="IPR016030">
    <property type="entry name" value="CblAdoTrfase-like"/>
</dbReference>
<sequence length="221" mass="22929">MADLDEFEPAQPASYTGKGDSGRTSFGRHGDVAKTGARVAAYEDCDEANAAVGVAMAVGGLPLEVTSTLASVQNDLFDLVADLSVPLDDPEPAAARIRESHLARLERAVDHFAQQAADLSGFVLPGGTVAAALLYQARGVVRRAERGVWAAVEEHPTSVNPLGAAYLNRLSSLLFVLARGANADLGDVKWMPEASARAMAQEDGGDDSADDPAGDSADQPG</sequence>
<evidence type="ECO:0000256" key="4">
    <source>
        <dbReference type="ARBA" id="ARBA00020963"/>
    </source>
</evidence>
<keyword evidence="7 14" id="KW-0547">Nucleotide-binding</keyword>
<feature type="region of interest" description="Disordered" evidence="15">
    <location>
        <begin position="196"/>
        <end position="221"/>
    </location>
</feature>
<evidence type="ECO:0000259" key="16">
    <source>
        <dbReference type="Pfam" id="PF01923"/>
    </source>
</evidence>
<dbReference type="OrthoDB" id="9778896at2"/>
<evidence type="ECO:0000256" key="13">
    <source>
        <dbReference type="ARBA" id="ARBA00048692"/>
    </source>
</evidence>
<dbReference type="InterPro" id="IPR036451">
    <property type="entry name" value="CblAdoTrfase-like_sf"/>
</dbReference>
<evidence type="ECO:0000256" key="2">
    <source>
        <dbReference type="ARBA" id="ARBA00007487"/>
    </source>
</evidence>
<comment type="pathway">
    <text evidence="1 14">Cofactor biosynthesis; adenosylcobalamin biosynthesis; adenosylcobalamin from cob(II)yrinate a,c-diamide: step 2/7.</text>
</comment>
<evidence type="ECO:0000256" key="1">
    <source>
        <dbReference type="ARBA" id="ARBA00005121"/>
    </source>
</evidence>
<evidence type="ECO:0000256" key="6">
    <source>
        <dbReference type="ARBA" id="ARBA00022679"/>
    </source>
</evidence>
<dbReference type="PANTHER" id="PTHR12213">
    <property type="entry name" value="CORRINOID ADENOSYLTRANSFERASE"/>
    <property type="match status" value="1"/>
</dbReference>
<feature type="compositionally biased region" description="Acidic residues" evidence="15">
    <location>
        <begin position="203"/>
        <end position="213"/>
    </location>
</feature>
<comment type="catalytic activity">
    <reaction evidence="12 14">
        <text>2 cob(II)yrinate a,c diamide + reduced [electron-transfer flavoprotein] + 2 ATP = 2 adenosylcob(III)yrinate a,c-diamide + 2 triphosphate + oxidized [electron-transfer flavoprotein] + 3 H(+)</text>
        <dbReference type="Rhea" id="RHEA:11528"/>
        <dbReference type="Rhea" id="RHEA-COMP:10685"/>
        <dbReference type="Rhea" id="RHEA-COMP:10686"/>
        <dbReference type="ChEBI" id="CHEBI:15378"/>
        <dbReference type="ChEBI" id="CHEBI:18036"/>
        <dbReference type="ChEBI" id="CHEBI:30616"/>
        <dbReference type="ChEBI" id="CHEBI:57692"/>
        <dbReference type="ChEBI" id="CHEBI:58307"/>
        <dbReference type="ChEBI" id="CHEBI:58503"/>
        <dbReference type="ChEBI" id="CHEBI:58537"/>
        <dbReference type="EC" id="2.5.1.17"/>
    </reaction>
</comment>
<dbReference type="AlphaFoldDB" id="A0A1G8X4H7"/>
<dbReference type="PANTHER" id="PTHR12213:SF0">
    <property type="entry name" value="CORRINOID ADENOSYLTRANSFERASE MMAB"/>
    <property type="match status" value="1"/>
</dbReference>
<evidence type="ECO:0000256" key="14">
    <source>
        <dbReference type="RuleBase" id="RU366026"/>
    </source>
</evidence>
<dbReference type="Gene3D" id="1.20.1200.10">
    <property type="entry name" value="Cobalamin adenosyltransferase-like"/>
    <property type="match status" value="1"/>
</dbReference>
<feature type="region of interest" description="Disordered" evidence="15">
    <location>
        <begin position="1"/>
        <end position="29"/>
    </location>
</feature>
<organism evidence="17 18">
    <name type="scientific">Cryobacterium psychrotolerans</name>
    <dbReference type="NCBI Taxonomy" id="386301"/>
    <lineage>
        <taxon>Bacteria</taxon>
        <taxon>Bacillati</taxon>
        <taxon>Actinomycetota</taxon>
        <taxon>Actinomycetes</taxon>
        <taxon>Micrococcales</taxon>
        <taxon>Microbacteriaceae</taxon>
        <taxon>Cryobacterium</taxon>
    </lineage>
</organism>